<feature type="transmembrane region" description="Helical" evidence="7">
    <location>
        <begin position="234"/>
        <end position="252"/>
    </location>
</feature>
<dbReference type="SUPFAM" id="SSF161098">
    <property type="entry name" value="MetI-like"/>
    <property type="match status" value="2"/>
</dbReference>
<evidence type="ECO:0000256" key="2">
    <source>
        <dbReference type="ARBA" id="ARBA00022448"/>
    </source>
</evidence>
<dbReference type="PANTHER" id="PTHR30043">
    <property type="entry name" value="PHOSPHONATES TRANSPORT SYSTEM PERMEASE PROTEIN"/>
    <property type="match status" value="1"/>
</dbReference>
<keyword evidence="4 7" id="KW-0812">Transmembrane</keyword>
<evidence type="ECO:0000256" key="1">
    <source>
        <dbReference type="ARBA" id="ARBA00004651"/>
    </source>
</evidence>
<dbReference type="KEGG" id="syw:SYNW1168"/>
<dbReference type="AlphaFoldDB" id="Q7U718"/>
<dbReference type="PANTHER" id="PTHR30043:SF1">
    <property type="entry name" value="ABC TRANSPORT SYSTEM PERMEASE PROTEIN P69"/>
    <property type="match status" value="1"/>
</dbReference>
<feature type="transmembrane region" description="Helical" evidence="7">
    <location>
        <begin position="12"/>
        <end position="30"/>
    </location>
</feature>
<organism evidence="9 10">
    <name type="scientific">Parasynechococcus marenigrum (strain WH8102)</name>
    <dbReference type="NCBI Taxonomy" id="84588"/>
    <lineage>
        <taxon>Bacteria</taxon>
        <taxon>Bacillati</taxon>
        <taxon>Cyanobacteriota</taxon>
        <taxon>Cyanophyceae</taxon>
        <taxon>Synechococcales</taxon>
        <taxon>Prochlorococcaceae</taxon>
        <taxon>Parasynechococcus</taxon>
        <taxon>Parasynechococcus marenigrum</taxon>
    </lineage>
</organism>
<evidence type="ECO:0000256" key="5">
    <source>
        <dbReference type="ARBA" id="ARBA00022989"/>
    </source>
</evidence>
<feature type="transmembrane region" description="Helical" evidence="7">
    <location>
        <begin position="472"/>
        <end position="495"/>
    </location>
</feature>
<gene>
    <name evidence="9" type="ordered locus">SYNW1168</name>
</gene>
<sequence length="502" mass="53899">MALQRGLTPAPALMALAPALVLLPLGMVLLHDLHGGGAEQIGRFWLAALQPSLEPSLLKHQLMGLQITALTALLAWSLSSLIGLILGLICSTTIWSTLMGRRWPALVVRRGLAPLRSIHELIWGLLLLQLFGLNGWVAVLAIVLPYSALLARVLADQLDRHEPPALIALQCAGVPAVINLCTSLMPPLATALRDHIGHRLDCALRSSLLLGIFGLGGLGTELMLSLQSLRFRELWSGLWLMALLLVAVNLMIRRLSARHGLLLLALMLPLVTPSWSSGLNHDLSAPSWVEGTPWPPPALWSEGLSQAWMETPWLELIGATLLITLLASGVAIGLPPLLRLIAPGPVAGWILKAGWTLMRLLPPPLTALLLMLASKPTLAVAALALGLHHSGVMGLVLEDGLERVDVRDQQAMVALGAPPRSAWLFGVLSPASQRYLAYAAYRSDVILRDTAVVGLVGGAGLGWQLMEALSSFYWPLVAWLVMVYAALTLLGELVCERLQEAA</sequence>
<dbReference type="InterPro" id="IPR035906">
    <property type="entry name" value="MetI-like_sf"/>
</dbReference>
<feature type="domain" description="ABC transmembrane type-1" evidence="8">
    <location>
        <begin position="317"/>
        <end position="495"/>
    </location>
</feature>
<dbReference type="PROSITE" id="PS50928">
    <property type="entry name" value="ABC_TM1"/>
    <property type="match status" value="2"/>
</dbReference>
<evidence type="ECO:0000313" key="10">
    <source>
        <dbReference type="Proteomes" id="UP000001422"/>
    </source>
</evidence>
<keyword evidence="2" id="KW-0813">Transport</keyword>
<proteinExistence type="predicted"/>
<evidence type="ECO:0000259" key="8">
    <source>
        <dbReference type="PROSITE" id="PS50928"/>
    </source>
</evidence>
<keyword evidence="3" id="KW-1003">Cell membrane</keyword>
<dbReference type="HOGENOM" id="CLU_029036_2_0_3"/>
<name>Q7U718_PARMW</name>
<dbReference type="Proteomes" id="UP000001422">
    <property type="component" value="Chromosome"/>
</dbReference>
<feature type="transmembrane region" description="Helical" evidence="7">
    <location>
        <begin position="208"/>
        <end position="228"/>
    </location>
</feature>
<feature type="domain" description="ABC transmembrane type-1" evidence="8">
    <location>
        <begin position="65"/>
        <end position="256"/>
    </location>
</feature>
<feature type="transmembrane region" description="Helical" evidence="7">
    <location>
        <begin position="259"/>
        <end position="276"/>
    </location>
</feature>
<feature type="transmembrane region" description="Helical" evidence="7">
    <location>
        <begin position="313"/>
        <end position="333"/>
    </location>
</feature>
<dbReference type="InterPro" id="IPR000515">
    <property type="entry name" value="MetI-like"/>
</dbReference>
<feature type="transmembrane region" description="Helical" evidence="7">
    <location>
        <begin position="121"/>
        <end position="146"/>
    </location>
</feature>
<protein>
    <submittedName>
        <fullName evidence="9">Phosphonate ABC transporter</fullName>
    </submittedName>
</protein>
<dbReference type="EMBL" id="BX569692">
    <property type="protein sequence ID" value="CAE07683.1"/>
    <property type="molecule type" value="Genomic_DNA"/>
</dbReference>
<evidence type="ECO:0000256" key="6">
    <source>
        <dbReference type="ARBA" id="ARBA00023136"/>
    </source>
</evidence>
<dbReference type="STRING" id="84588.SYNW1168"/>
<dbReference type="GO" id="GO:0005886">
    <property type="term" value="C:plasma membrane"/>
    <property type="evidence" value="ECO:0007669"/>
    <property type="project" value="UniProtKB-SubCell"/>
</dbReference>
<evidence type="ECO:0000256" key="3">
    <source>
        <dbReference type="ARBA" id="ARBA00022475"/>
    </source>
</evidence>
<feature type="transmembrane region" description="Helical" evidence="7">
    <location>
        <begin position="166"/>
        <end position="188"/>
    </location>
</feature>
<evidence type="ECO:0000256" key="7">
    <source>
        <dbReference type="SAM" id="Phobius"/>
    </source>
</evidence>
<evidence type="ECO:0000256" key="4">
    <source>
        <dbReference type="ARBA" id="ARBA00022692"/>
    </source>
</evidence>
<dbReference type="RefSeq" id="WP_011128033.1">
    <property type="nucleotide sequence ID" value="NC_005070.1"/>
</dbReference>
<keyword evidence="5 7" id="KW-1133">Transmembrane helix</keyword>
<comment type="subcellular location">
    <subcellularLocation>
        <location evidence="1">Cell membrane</location>
        <topology evidence="1">Multi-pass membrane protein</topology>
    </subcellularLocation>
</comment>
<dbReference type="GO" id="GO:0055085">
    <property type="term" value="P:transmembrane transport"/>
    <property type="evidence" value="ECO:0007669"/>
    <property type="project" value="InterPro"/>
</dbReference>
<keyword evidence="10" id="KW-1185">Reference proteome</keyword>
<reference evidence="9 10" key="1">
    <citation type="journal article" date="2003" name="Nature">
        <title>The genome of a motile marine Synechococcus.</title>
        <authorList>
            <person name="Palenik B."/>
            <person name="Brahamsha B."/>
            <person name="Larimer F."/>
            <person name="Land M."/>
            <person name="Hauser L."/>
            <person name="Chain P."/>
            <person name="Lamerdin J."/>
            <person name="Regala W."/>
            <person name="Allen E.A."/>
            <person name="McCarren J."/>
            <person name="Paulsen I."/>
            <person name="Dufresne A."/>
            <person name="Partensky F."/>
            <person name="Webb E."/>
            <person name="Waterbury J."/>
        </authorList>
    </citation>
    <scope>NUCLEOTIDE SEQUENCE [LARGE SCALE GENOMIC DNA]</scope>
    <source>
        <strain evidence="9 10">WH8102</strain>
    </source>
</reference>
<evidence type="ECO:0000313" key="9">
    <source>
        <dbReference type="EMBL" id="CAE07683.1"/>
    </source>
</evidence>
<dbReference type="eggNOG" id="COG3639">
    <property type="taxonomic scope" value="Bacteria"/>
</dbReference>
<keyword evidence="6 7" id="KW-0472">Membrane</keyword>
<dbReference type="Gene3D" id="1.10.3720.10">
    <property type="entry name" value="MetI-like"/>
    <property type="match status" value="2"/>
</dbReference>
<accession>Q7U718</accession>
<feature type="transmembrane region" description="Helical" evidence="7">
    <location>
        <begin position="73"/>
        <end position="100"/>
    </location>
</feature>